<dbReference type="GO" id="GO:0016491">
    <property type="term" value="F:oxidoreductase activity"/>
    <property type="evidence" value="ECO:0007669"/>
    <property type="project" value="UniProtKB-KW"/>
</dbReference>
<evidence type="ECO:0000313" key="4">
    <source>
        <dbReference type="EMBL" id="BEQ15237.1"/>
    </source>
</evidence>
<accession>A0AAU9F3H7</accession>
<name>A0AAU9F3H7_9BACT</name>
<dbReference type="SUPFAM" id="SSF52922">
    <property type="entry name" value="TK C-terminal domain-like"/>
    <property type="match status" value="1"/>
</dbReference>
<dbReference type="SUPFAM" id="SSF52518">
    <property type="entry name" value="Thiamin diphosphate-binding fold (THDP-binding)"/>
    <property type="match status" value="1"/>
</dbReference>
<dbReference type="Gene3D" id="3.40.50.970">
    <property type="match status" value="1"/>
</dbReference>
<dbReference type="Gene3D" id="3.40.50.920">
    <property type="match status" value="1"/>
</dbReference>
<reference evidence="5" key="1">
    <citation type="journal article" date="2023" name="Arch. Microbiol.">
        <title>Desulfoferula mesophilus gen. nov. sp. nov., a mesophilic sulfate-reducing bacterium isolated from a brackish lake sediment.</title>
        <authorList>
            <person name="Watanabe T."/>
            <person name="Yabe T."/>
            <person name="Tsuji J.M."/>
            <person name="Fukui M."/>
        </authorList>
    </citation>
    <scope>NUCLEOTIDE SEQUENCE [LARGE SCALE GENOMIC DNA]</scope>
    <source>
        <strain evidence="5">12FAK</strain>
    </source>
</reference>
<dbReference type="InterPro" id="IPR009014">
    <property type="entry name" value="Transketo_C/PFOR_II"/>
</dbReference>
<dbReference type="Proteomes" id="UP001366166">
    <property type="component" value="Chromosome"/>
</dbReference>
<evidence type="ECO:0000259" key="3">
    <source>
        <dbReference type="Pfam" id="PF17147"/>
    </source>
</evidence>
<dbReference type="PANTHER" id="PTHR43088">
    <property type="entry name" value="SUBUNIT OF PYRUVATE:FLAVODOXIN OXIDOREDUCTASE-RELATED"/>
    <property type="match status" value="1"/>
</dbReference>
<dbReference type="RefSeq" id="WP_338599373.1">
    <property type="nucleotide sequence ID" value="NZ_AP028679.1"/>
</dbReference>
<dbReference type="InterPro" id="IPR002880">
    <property type="entry name" value="Pyrv_Fd/Flavodoxin_OxRdtase_N"/>
</dbReference>
<dbReference type="Pfam" id="PF01855">
    <property type="entry name" value="POR_N"/>
    <property type="match status" value="1"/>
</dbReference>
<evidence type="ECO:0000313" key="5">
    <source>
        <dbReference type="Proteomes" id="UP001366166"/>
    </source>
</evidence>
<sequence>MARRVMIKGNEAIAMGAIEAGCRYYFGYPITPQTDIPEYLAAVLPKMGGTFLQAESEVAAINMLMGAAATGARAMTSSSSPGISLKQEGISYLAGSQIPGVIVNMSRSGPGLGGIHPSQGDYFQSTRGGGHGDYRTLVLAPSTAQENYDLTMLAFDLADKYRNPVMVLGDALIGQIKEPVELKAYRKKPKAKPWALTGAEGRHGQILKSLFLADGELTDHNWLLDKKYKSMEKEVRYETYRAEDAKMMLVAFGSVGRILRTSVDILRDKGKAVGLMRPITLFPFPTKAVRQTAEAAQVLLAMEMSTGQMVEDVRLAADCACPVDFYGRPPGSIPTPDELAKEAMKVWRKRGLK</sequence>
<evidence type="ECO:0000259" key="2">
    <source>
        <dbReference type="Pfam" id="PF01855"/>
    </source>
</evidence>
<proteinExistence type="predicted"/>
<protein>
    <submittedName>
        <fullName evidence="4">3-methyl-2-oxobutanoate dehydrogenase subunit VorB</fullName>
    </submittedName>
</protein>
<dbReference type="AlphaFoldDB" id="A0AAU9F3H7"/>
<dbReference type="PANTHER" id="PTHR43088:SF1">
    <property type="entry name" value="SUBUNIT OF PYRUVATE:FLAVODOXIN OXIDOREDUCTASE"/>
    <property type="match status" value="1"/>
</dbReference>
<evidence type="ECO:0000256" key="1">
    <source>
        <dbReference type="ARBA" id="ARBA00023002"/>
    </source>
</evidence>
<dbReference type="NCBIfam" id="NF005507">
    <property type="entry name" value="PRK07119.1"/>
    <property type="match status" value="1"/>
</dbReference>
<keyword evidence="5" id="KW-1185">Reference proteome</keyword>
<dbReference type="InterPro" id="IPR033412">
    <property type="entry name" value="PFOR_II"/>
</dbReference>
<dbReference type="InterPro" id="IPR052368">
    <property type="entry name" value="2-oxoacid_oxidoreductase"/>
</dbReference>
<keyword evidence="1" id="KW-0560">Oxidoreductase</keyword>
<feature type="domain" description="Pyruvate:ferredoxin oxidoreductase core" evidence="3">
    <location>
        <begin position="245"/>
        <end position="338"/>
    </location>
</feature>
<organism evidence="4 5">
    <name type="scientific">Desulfoferula mesophila</name>
    <dbReference type="NCBI Taxonomy" id="3058419"/>
    <lineage>
        <taxon>Bacteria</taxon>
        <taxon>Pseudomonadati</taxon>
        <taxon>Thermodesulfobacteriota</taxon>
        <taxon>Desulfarculia</taxon>
        <taxon>Desulfarculales</taxon>
        <taxon>Desulfarculaceae</taxon>
        <taxon>Desulfoferula</taxon>
    </lineage>
</organism>
<dbReference type="Pfam" id="PF17147">
    <property type="entry name" value="PFOR_II"/>
    <property type="match status" value="1"/>
</dbReference>
<dbReference type="CDD" id="cd07034">
    <property type="entry name" value="TPP_PYR_PFOR_IOR-alpha_like"/>
    <property type="match status" value="1"/>
</dbReference>
<dbReference type="EMBL" id="AP028679">
    <property type="protein sequence ID" value="BEQ15237.1"/>
    <property type="molecule type" value="Genomic_DNA"/>
</dbReference>
<dbReference type="KEGG" id="dmp:FAK_23030"/>
<gene>
    <name evidence="4" type="primary">vorA</name>
    <name evidence="4" type="ORF">FAK_23030</name>
</gene>
<feature type="domain" description="Pyruvate flavodoxin/ferredoxin oxidoreductase pyrimidine binding" evidence="2">
    <location>
        <begin position="16"/>
        <end position="191"/>
    </location>
</feature>
<dbReference type="InterPro" id="IPR029061">
    <property type="entry name" value="THDP-binding"/>
</dbReference>